<dbReference type="GO" id="GO:0003677">
    <property type="term" value="F:DNA binding"/>
    <property type="evidence" value="ECO:0007669"/>
    <property type="project" value="UniProtKB-KW"/>
</dbReference>
<gene>
    <name evidence="3" type="ORF">D9V41_17455</name>
</gene>
<dbReference type="EMBL" id="RDBF01000301">
    <property type="protein sequence ID" value="RLV51322.1"/>
    <property type="molecule type" value="Genomic_DNA"/>
</dbReference>
<proteinExistence type="predicted"/>
<keyword evidence="1" id="KW-0238">DNA-binding</keyword>
<evidence type="ECO:0000313" key="3">
    <source>
        <dbReference type="EMBL" id="RLV51322.1"/>
    </source>
</evidence>
<feature type="domain" description="Lsr2 DNA-binding" evidence="2">
    <location>
        <begin position="1"/>
        <end position="33"/>
    </location>
</feature>
<evidence type="ECO:0000313" key="4">
    <source>
        <dbReference type="Proteomes" id="UP000282515"/>
    </source>
</evidence>
<dbReference type="Gene3D" id="4.10.320.10">
    <property type="entry name" value="E3-binding domain"/>
    <property type="match status" value="1"/>
</dbReference>
<reference evidence="3 4" key="1">
    <citation type="submission" date="2018-10" db="EMBL/GenBank/DDBJ databases">
        <title>Aeromicrobium sp. 9W16Y-2 whole genome shotgun sequence.</title>
        <authorList>
            <person name="Li F."/>
        </authorList>
    </citation>
    <scope>NUCLEOTIDE SEQUENCE [LARGE SCALE GENOMIC DNA]</scope>
    <source>
        <strain evidence="3 4">9W16Y-2</strain>
    </source>
</reference>
<dbReference type="GO" id="GO:0016746">
    <property type="term" value="F:acyltransferase activity"/>
    <property type="evidence" value="ECO:0007669"/>
    <property type="project" value="InterPro"/>
</dbReference>
<dbReference type="AlphaFoldDB" id="A0A3L8P8F3"/>
<feature type="non-terminal residue" evidence="3">
    <location>
        <position position="1"/>
    </location>
</feature>
<evidence type="ECO:0000256" key="1">
    <source>
        <dbReference type="ARBA" id="ARBA00023125"/>
    </source>
</evidence>
<dbReference type="InterPro" id="IPR036625">
    <property type="entry name" value="E3-bd_dom_sf"/>
</dbReference>
<accession>A0A3L8P8F3</accession>
<dbReference type="Pfam" id="PF23359">
    <property type="entry name" value="Lsr2_DNA-bd"/>
    <property type="match status" value="1"/>
</dbReference>
<sequence length="34" mass="3793">QAKEVRAWAKEQGIEVPARGRIPAEVLEKYNAAN</sequence>
<name>A0A3L8P8F3_9ACTN</name>
<comment type="caution">
    <text evidence="3">The sequence shown here is derived from an EMBL/GenBank/DDBJ whole genome shotgun (WGS) entry which is preliminary data.</text>
</comment>
<keyword evidence="4" id="KW-1185">Reference proteome</keyword>
<dbReference type="InterPro" id="IPR055370">
    <property type="entry name" value="Lsr2_DNA-bd"/>
</dbReference>
<dbReference type="Proteomes" id="UP000282515">
    <property type="component" value="Unassembled WGS sequence"/>
</dbReference>
<protein>
    <submittedName>
        <fullName evidence="3">Lsr2 family protein</fullName>
    </submittedName>
</protein>
<evidence type="ECO:0000259" key="2">
    <source>
        <dbReference type="Pfam" id="PF23359"/>
    </source>
</evidence>
<organism evidence="3 4">
    <name type="scientific">Aeromicrobium phragmitis</name>
    <dbReference type="NCBI Taxonomy" id="2478914"/>
    <lineage>
        <taxon>Bacteria</taxon>
        <taxon>Bacillati</taxon>
        <taxon>Actinomycetota</taxon>
        <taxon>Actinomycetes</taxon>
        <taxon>Propionibacteriales</taxon>
        <taxon>Nocardioidaceae</taxon>
        <taxon>Aeromicrobium</taxon>
    </lineage>
</organism>